<dbReference type="eggNOG" id="ENOG502S6HJ">
    <property type="taxonomic scope" value="Eukaryota"/>
</dbReference>
<dbReference type="Gramene" id="ERN19250">
    <property type="protein sequence ID" value="ERN19250"/>
    <property type="gene ID" value="AMTR_s00061p00209430"/>
</dbReference>
<proteinExistence type="predicted"/>
<evidence type="ECO:0000313" key="2">
    <source>
        <dbReference type="EMBL" id="ERN19250.1"/>
    </source>
</evidence>
<dbReference type="STRING" id="13333.U5DAJ9"/>
<gene>
    <name evidence="2" type="ORF">AMTR_s00061p00209430</name>
</gene>
<dbReference type="Proteomes" id="UP000017836">
    <property type="component" value="Unassembled WGS sequence"/>
</dbReference>
<sequence>MDSLKPVFIDSNLGTHLAIIVSPNDSVGNLKRILREEHPLSFPNLGEIMVQALMVKRKSYFYHLPDSLPIKSALEGLRGSWFLFMDAILMELPEVSKGNVISDTVRGTLHDMGKSNVTVQFHESNVSEKSEKHSALRNQKAGKRPRHQHNGEHVQIEGNNVLLCKRLDNTRKRRKNENKRCASMELETIVATPSRCCDSLVINGENRSSILEESSNKVVNFESTYFTSPTVNSQSRLDSIDYSQNSIQNNYHGNHRSVLEKQGRFKQGLKVCSCGESNYEDTTAEKRDISEASSASTSGKISVSGIINKYFPCSEEYMGGSHKKACGVSLSEKSTDRKWGFYSTQSLQNCPLSTVKCKGGLKSLEREPGKSDVGKRLLLATNGMVASSKYSPIRKFRVLLGQL</sequence>
<protein>
    <submittedName>
        <fullName evidence="2">Uncharacterized protein</fullName>
    </submittedName>
</protein>
<dbReference type="AlphaFoldDB" id="U5DAJ9"/>
<organism evidence="2 3">
    <name type="scientific">Amborella trichopoda</name>
    <dbReference type="NCBI Taxonomy" id="13333"/>
    <lineage>
        <taxon>Eukaryota</taxon>
        <taxon>Viridiplantae</taxon>
        <taxon>Streptophyta</taxon>
        <taxon>Embryophyta</taxon>
        <taxon>Tracheophyta</taxon>
        <taxon>Spermatophyta</taxon>
        <taxon>Magnoliopsida</taxon>
        <taxon>Amborellales</taxon>
        <taxon>Amborellaceae</taxon>
        <taxon>Amborella</taxon>
    </lineage>
</organism>
<evidence type="ECO:0000256" key="1">
    <source>
        <dbReference type="SAM" id="MobiDB-lite"/>
    </source>
</evidence>
<dbReference type="OrthoDB" id="1093005at2759"/>
<dbReference type="HOGENOM" id="CLU_683991_0_0_1"/>
<name>U5DAJ9_AMBTC</name>
<keyword evidence="3" id="KW-1185">Reference proteome</keyword>
<accession>U5DAJ9</accession>
<feature type="compositionally biased region" description="Basic and acidic residues" evidence="1">
    <location>
        <begin position="125"/>
        <end position="134"/>
    </location>
</feature>
<reference evidence="3" key="1">
    <citation type="journal article" date="2013" name="Science">
        <title>The Amborella genome and the evolution of flowering plants.</title>
        <authorList>
            <consortium name="Amborella Genome Project"/>
        </authorList>
    </citation>
    <scope>NUCLEOTIDE SEQUENCE [LARGE SCALE GENOMIC DNA]</scope>
</reference>
<feature type="region of interest" description="Disordered" evidence="1">
    <location>
        <begin position="124"/>
        <end position="149"/>
    </location>
</feature>
<evidence type="ECO:0000313" key="3">
    <source>
        <dbReference type="Proteomes" id="UP000017836"/>
    </source>
</evidence>
<dbReference type="EMBL" id="KI392075">
    <property type="protein sequence ID" value="ERN19250.1"/>
    <property type="molecule type" value="Genomic_DNA"/>
</dbReference>